<dbReference type="PANTHER" id="PTHR43471:SF3">
    <property type="entry name" value="ABC TRANSPORTER PERMEASE PROTEIN NATB"/>
    <property type="match status" value="1"/>
</dbReference>
<sequence length="364" mass="38144">MSAITSPSFGQSTALVAEREIKSKLHSKAFIISTLVLFGLVLAGILFSGFAGDSMTSETKVAVTGSASAAIGDVPGLELVEVGSETEAEAAVRDESVDAALVASDTSVTGFAIVTLNEVDHSLVSALSIAPETQVLEPSATDPFMRYIVAIGFGILFMLAATMFGATITQSVIEEKSTRIVEILISTISTRALLAGKVLGNTVLAMIQVIGIVVVTIIGLTITGQAHLLGLLGAPMVWFAVFFLFGFILLAAMFAAAASMVSRQEDAGATTTPITMLIMVPYILIIMFNDNSAVLTAMSYVPFSAPVGMPMRLFLGEAQWWEPLLSLAILIVTAGIAILLGAKIYDNTLLKMGSRVSLKDALKG</sequence>
<evidence type="ECO:0000256" key="2">
    <source>
        <dbReference type="ARBA" id="ARBA00022692"/>
    </source>
</evidence>
<dbReference type="InterPro" id="IPR013525">
    <property type="entry name" value="ABC2_TM"/>
</dbReference>
<feature type="transmembrane region" description="Helical" evidence="5">
    <location>
        <begin position="323"/>
        <end position="345"/>
    </location>
</feature>
<evidence type="ECO:0000256" key="1">
    <source>
        <dbReference type="ARBA" id="ARBA00004141"/>
    </source>
</evidence>
<dbReference type="AlphaFoldDB" id="A0A5C8HMK8"/>
<dbReference type="GO" id="GO:0016020">
    <property type="term" value="C:membrane"/>
    <property type="evidence" value="ECO:0007669"/>
    <property type="project" value="UniProtKB-SubCell"/>
</dbReference>
<dbReference type="PANTHER" id="PTHR43471">
    <property type="entry name" value="ABC TRANSPORTER PERMEASE"/>
    <property type="match status" value="1"/>
</dbReference>
<comment type="subcellular location">
    <subcellularLocation>
        <location evidence="1">Membrane</location>
        <topology evidence="1">Multi-pass membrane protein</topology>
    </subcellularLocation>
</comment>
<feature type="transmembrane region" description="Helical" evidence="5">
    <location>
        <begin position="29"/>
        <end position="51"/>
    </location>
</feature>
<name>A0A5C8HMK8_9MICO</name>
<feature type="transmembrane region" description="Helical" evidence="5">
    <location>
        <begin position="282"/>
        <end position="303"/>
    </location>
</feature>
<evidence type="ECO:0000256" key="3">
    <source>
        <dbReference type="ARBA" id="ARBA00022989"/>
    </source>
</evidence>
<feature type="transmembrane region" description="Helical" evidence="5">
    <location>
        <begin position="144"/>
        <end position="169"/>
    </location>
</feature>
<feature type="transmembrane region" description="Helical" evidence="5">
    <location>
        <begin position="198"/>
        <end position="224"/>
    </location>
</feature>
<gene>
    <name evidence="7" type="ORF">FVP60_09820</name>
</gene>
<accession>A0A5C8HMK8</accession>
<evidence type="ECO:0000256" key="5">
    <source>
        <dbReference type="SAM" id="Phobius"/>
    </source>
</evidence>
<keyword evidence="8" id="KW-1185">Reference proteome</keyword>
<dbReference type="RefSeq" id="WP_147826113.1">
    <property type="nucleotide sequence ID" value="NZ_BAAARG010000003.1"/>
</dbReference>
<protein>
    <submittedName>
        <fullName evidence="7">ABC transporter permease</fullName>
    </submittedName>
</protein>
<dbReference type="Proteomes" id="UP000321196">
    <property type="component" value="Unassembled WGS sequence"/>
</dbReference>
<evidence type="ECO:0000259" key="6">
    <source>
        <dbReference type="Pfam" id="PF12698"/>
    </source>
</evidence>
<keyword evidence="2 5" id="KW-0812">Transmembrane</keyword>
<evidence type="ECO:0000256" key="4">
    <source>
        <dbReference type="ARBA" id="ARBA00023136"/>
    </source>
</evidence>
<dbReference type="OrthoDB" id="3268959at2"/>
<organism evidence="7 8">
    <name type="scientific">Microbacterium mitrae</name>
    <dbReference type="NCBI Taxonomy" id="664640"/>
    <lineage>
        <taxon>Bacteria</taxon>
        <taxon>Bacillati</taxon>
        <taxon>Actinomycetota</taxon>
        <taxon>Actinomycetes</taxon>
        <taxon>Micrococcales</taxon>
        <taxon>Microbacteriaceae</taxon>
        <taxon>Microbacterium</taxon>
    </lineage>
</organism>
<comment type="caution">
    <text evidence="7">The sequence shown here is derived from an EMBL/GenBank/DDBJ whole genome shotgun (WGS) entry which is preliminary data.</text>
</comment>
<dbReference type="EMBL" id="VRSW01000003">
    <property type="protein sequence ID" value="TXK04057.1"/>
    <property type="molecule type" value="Genomic_DNA"/>
</dbReference>
<evidence type="ECO:0000313" key="7">
    <source>
        <dbReference type="EMBL" id="TXK04057.1"/>
    </source>
</evidence>
<keyword evidence="3 5" id="KW-1133">Transmembrane helix</keyword>
<dbReference type="GO" id="GO:0140359">
    <property type="term" value="F:ABC-type transporter activity"/>
    <property type="evidence" value="ECO:0007669"/>
    <property type="project" value="InterPro"/>
</dbReference>
<dbReference type="Pfam" id="PF12698">
    <property type="entry name" value="ABC2_membrane_3"/>
    <property type="match status" value="1"/>
</dbReference>
<proteinExistence type="predicted"/>
<feature type="domain" description="ABC-2 type transporter transmembrane" evidence="6">
    <location>
        <begin position="28"/>
        <end position="342"/>
    </location>
</feature>
<keyword evidence="4 5" id="KW-0472">Membrane</keyword>
<reference evidence="7 8" key="1">
    <citation type="submission" date="2019-08" db="EMBL/GenBank/DDBJ databases">
        <authorList>
            <person name="Dong K."/>
        </authorList>
    </citation>
    <scope>NUCLEOTIDE SEQUENCE [LARGE SCALE GENOMIC DNA]</scope>
    <source>
        <strain evidence="7 8">M4-8</strain>
    </source>
</reference>
<evidence type="ECO:0000313" key="8">
    <source>
        <dbReference type="Proteomes" id="UP000321196"/>
    </source>
</evidence>
<feature type="transmembrane region" description="Helical" evidence="5">
    <location>
        <begin position="236"/>
        <end position="261"/>
    </location>
</feature>